<accession>D2Z2F4</accession>
<dbReference type="GO" id="GO:0005737">
    <property type="term" value="C:cytoplasm"/>
    <property type="evidence" value="ECO:0007669"/>
    <property type="project" value="UniProtKB-SubCell"/>
</dbReference>
<evidence type="ECO:0000256" key="4">
    <source>
        <dbReference type="ARBA" id="ARBA00005225"/>
    </source>
</evidence>
<keyword evidence="8 16" id="KW-0808">Transferase</keyword>
<dbReference type="SUPFAM" id="SSF53067">
    <property type="entry name" value="Actin-like ATPase domain"/>
    <property type="match status" value="2"/>
</dbReference>
<comment type="cofactor">
    <cofactor evidence="16">
        <name>NH4(+)</name>
        <dbReference type="ChEBI" id="CHEBI:28938"/>
    </cofactor>
    <cofactor evidence="16">
        <name>K(+)</name>
        <dbReference type="ChEBI" id="CHEBI:29103"/>
    </cofactor>
    <text evidence="16">A monovalent cation. Ammonium or potassium.</text>
</comment>
<evidence type="ECO:0000256" key="8">
    <source>
        <dbReference type="ARBA" id="ARBA00022679"/>
    </source>
</evidence>
<feature type="binding site" evidence="16">
    <location>
        <position position="131"/>
    </location>
    <ligand>
        <name>ATP</name>
        <dbReference type="ChEBI" id="CHEBI:30616"/>
    </ligand>
</feature>
<keyword evidence="10 16" id="KW-0418">Kinase</keyword>
<dbReference type="NCBIfam" id="NF009848">
    <property type="entry name" value="PRK13318.1-6"/>
    <property type="match status" value="1"/>
</dbReference>
<organism evidence="17 18">
    <name type="scientific">Dethiosulfovibrio peptidovorans DSM 11002</name>
    <dbReference type="NCBI Taxonomy" id="469381"/>
    <lineage>
        <taxon>Bacteria</taxon>
        <taxon>Thermotogati</taxon>
        <taxon>Synergistota</taxon>
        <taxon>Synergistia</taxon>
        <taxon>Synergistales</taxon>
        <taxon>Dethiosulfovibrionaceae</taxon>
        <taxon>Dethiosulfovibrio</taxon>
    </lineage>
</organism>
<dbReference type="GO" id="GO:0004594">
    <property type="term" value="F:pantothenate kinase activity"/>
    <property type="evidence" value="ECO:0007669"/>
    <property type="project" value="UniProtKB-UniRule"/>
</dbReference>
<evidence type="ECO:0000256" key="15">
    <source>
        <dbReference type="ARBA" id="ARBA00040883"/>
    </source>
</evidence>
<evidence type="ECO:0000256" key="6">
    <source>
        <dbReference type="ARBA" id="ARBA00012102"/>
    </source>
</evidence>
<dbReference type="UniPathway" id="UPA00241">
    <property type="reaction ID" value="UER00352"/>
</dbReference>
<evidence type="ECO:0000313" key="18">
    <source>
        <dbReference type="Proteomes" id="UP000006427"/>
    </source>
</evidence>
<dbReference type="EMBL" id="ABTR02000001">
    <property type="protein sequence ID" value="EFC90110.1"/>
    <property type="molecule type" value="Genomic_DNA"/>
</dbReference>
<feature type="binding site" evidence="16">
    <location>
        <begin position="106"/>
        <end position="109"/>
    </location>
    <ligand>
        <name>substrate</name>
    </ligand>
</feature>
<feature type="active site" description="Proton acceptor" evidence="16">
    <location>
        <position position="108"/>
    </location>
</feature>
<feature type="binding site" evidence="16">
    <location>
        <position position="128"/>
    </location>
    <ligand>
        <name>K(+)</name>
        <dbReference type="ChEBI" id="CHEBI:29103"/>
    </ligand>
</feature>
<keyword evidence="13 16" id="KW-0173">Coenzyme A biosynthesis</keyword>
<evidence type="ECO:0000256" key="11">
    <source>
        <dbReference type="ARBA" id="ARBA00022840"/>
    </source>
</evidence>
<feature type="binding site" evidence="16">
    <location>
        <position position="99"/>
    </location>
    <ligand>
        <name>substrate</name>
    </ligand>
</feature>
<dbReference type="PaxDb" id="469381-Dpep_0078"/>
<comment type="caution">
    <text evidence="17">The sequence shown here is derived from an EMBL/GenBank/DDBJ whole genome shotgun (WGS) entry which is preliminary data.</text>
</comment>
<evidence type="ECO:0000256" key="13">
    <source>
        <dbReference type="ARBA" id="ARBA00022993"/>
    </source>
</evidence>
<evidence type="ECO:0000313" key="17">
    <source>
        <dbReference type="EMBL" id="EFC90110.1"/>
    </source>
</evidence>
<feature type="binding site" evidence="16">
    <location>
        <position position="183"/>
    </location>
    <ligand>
        <name>substrate</name>
    </ligand>
</feature>
<dbReference type="NCBIfam" id="NF009855">
    <property type="entry name" value="PRK13321.1"/>
    <property type="match status" value="1"/>
</dbReference>
<comment type="catalytic activity">
    <reaction evidence="1 16">
        <text>(R)-pantothenate + ATP = (R)-4'-phosphopantothenate + ADP + H(+)</text>
        <dbReference type="Rhea" id="RHEA:16373"/>
        <dbReference type="ChEBI" id="CHEBI:10986"/>
        <dbReference type="ChEBI" id="CHEBI:15378"/>
        <dbReference type="ChEBI" id="CHEBI:29032"/>
        <dbReference type="ChEBI" id="CHEBI:30616"/>
        <dbReference type="ChEBI" id="CHEBI:456216"/>
        <dbReference type="EC" id="2.7.1.33"/>
    </reaction>
</comment>
<dbReference type="eggNOG" id="COG1521">
    <property type="taxonomic scope" value="Bacteria"/>
</dbReference>
<dbReference type="EC" id="2.7.1.33" evidence="6 16"/>
<dbReference type="InterPro" id="IPR004619">
    <property type="entry name" value="Type_III_PanK"/>
</dbReference>
<dbReference type="Gene3D" id="3.30.420.40">
    <property type="match status" value="2"/>
</dbReference>
<keyword evidence="9 16" id="KW-0547">Nucleotide-binding</keyword>
<dbReference type="PANTHER" id="PTHR34265">
    <property type="entry name" value="TYPE III PANTOTHENATE KINASE"/>
    <property type="match status" value="1"/>
</dbReference>
<dbReference type="STRING" id="469381.Dpep_0078"/>
<dbReference type="NCBIfam" id="TIGR00671">
    <property type="entry name" value="baf"/>
    <property type="match status" value="1"/>
</dbReference>
<keyword evidence="16" id="KW-0479">Metal-binding</keyword>
<keyword evidence="12 16" id="KW-0630">Potassium</keyword>
<dbReference type="RefSeq" id="WP_005658594.1">
    <property type="nucleotide sequence ID" value="NZ_ABTR02000001.1"/>
</dbReference>
<proteinExistence type="inferred from homology"/>
<comment type="pathway">
    <text evidence="4 16">Cofactor biosynthesis; coenzyme A biosynthesis; CoA from (R)-pantothenate: step 1/5.</text>
</comment>
<reference evidence="17 18" key="1">
    <citation type="journal article" date="2010" name="Stand. Genomic Sci.">
        <title>Permanent draft genome sequence of Dethiosulfovibrio peptidovorans type strain (SEBR 4207).</title>
        <authorList>
            <person name="Labutti K."/>
            <person name="Mayilraj S."/>
            <person name="Clum A."/>
            <person name="Lucas S."/>
            <person name="Glavina Del Rio T."/>
            <person name="Nolan M."/>
            <person name="Tice H."/>
            <person name="Cheng J.F."/>
            <person name="Pitluck S."/>
            <person name="Liolios K."/>
            <person name="Ivanova N."/>
            <person name="Mavromatis K."/>
            <person name="Mikhailova N."/>
            <person name="Pati A."/>
            <person name="Goodwin L."/>
            <person name="Chen A."/>
            <person name="Palaniappan K."/>
            <person name="Land M."/>
            <person name="Hauser L."/>
            <person name="Chang Y.J."/>
            <person name="Jeffries C.D."/>
            <person name="Rohde M."/>
            <person name="Spring S."/>
            <person name="Goker M."/>
            <person name="Woyke T."/>
            <person name="Bristow J."/>
            <person name="Eisen J.A."/>
            <person name="Markowitz V."/>
            <person name="Hugenholtz P."/>
            <person name="Kyrpides N.C."/>
            <person name="Klenk H.P."/>
            <person name="Lapidus A."/>
        </authorList>
    </citation>
    <scope>NUCLEOTIDE SEQUENCE [LARGE SCALE GENOMIC DNA]</scope>
    <source>
        <strain evidence="17 18">DSM 11002</strain>
    </source>
</reference>
<keyword evidence="11 16" id="KW-0067">ATP-binding</keyword>
<comment type="function">
    <text evidence="16">Catalyzes the phosphorylation of pantothenate (Pan), the first step in CoA biosynthesis.</text>
</comment>
<name>D2Z2F4_9BACT</name>
<evidence type="ECO:0000256" key="10">
    <source>
        <dbReference type="ARBA" id="ARBA00022777"/>
    </source>
</evidence>
<comment type="similarity">
    <text evidence="14 16">Belongs to the type III pantothenate kinase family.</text>
</comment>
<evidence type="ECO:0000256" key="7">
    <source>
        <dbReference type="ARBA" id="ARBA00022490"/>
    </source>
</evidence>
<evidence type="ECO:0000256" key="16">
    <source>
        <dbReference type="HAMAP-Rule" id="MF_01274"/>
    </source>
</evidence>
<dbReference type="OrthoDB" id="9804707at2"/>
<dbReference type="Proteomes" id="UP000006427">
    <property type="component" value="Unassembled WGS sequence"/>
</dbReference>
<evidence type="ECO:0000256" key="1">
    <source>
        <dbReference type="ARBA" id="ARBA00001206"/>
    </source>
</evidence>
<dbReference type="GO" id="GO:0005524">
    <property type="term" value="F:ATP binding"/>
    <property type="evidence" value="ECO:0007669"/>
    <property type="project" value="UniProtKB-UniRule"/>
</dbReference>
<evidence type="ECO:0000256" key="5">
    <source>
        <dbReference type="ARBA" id="ARBA00011738"/>
    </source>
</evidence>
<dbReference type="GO" id="GO:0015937">
    <property type="term" value="P:coenzyme A biosynthetic process"/>
    <property type="evidence" value="ECO:0007669"/>
    <property type="project" value="UniProtKB-UniRule"/>
</dbReference>
<comment type="subcellular location">
    <subcellularLocation>
        <location evidence="3 16">Cytoplasm</location>
    </subcellularLocation>
</comment>
<keyword evidence="7 16" id="KW-0963">Cytoplasm</keyword>
<feature type="binding site" evidence="16">
    <location>
        <begin position="6"/>
        <end position="13"/>
    </location>
    <ligand>
        <name>ATP</name>
        <dbReference type="ChEBI" id="CHEBI:30616"/>
    </ligand>
</feature>
<comment type="subunit">
    <text evidence="5 16">Homodimer.</text>
</comment>
<dbReference type="HAMAP" id="MF_01274">
    <property type="entry name" value="Pantothen_kinase_3"/>
    <property type="match status" value="1"/>
</dbReference>
<evidence type="ECO:0000256" key="12">
    <source>
        <dbReference type="ARBA" id="ARBA00022958"/>
    </source>
</evidence>
<dbReference type="InterPro" id="IPR043129">
    <property type="entry name" value="ATPase_NBD"/>
</dbReference>
<dbReference type="CDD" id="cd24015">
    <property type="entry name" value="ASKHA_NBD_PanK-III"/>
    <property type="match status" value="1"/>
</dbReference>
<gene>
    <name evidence="16" type="primary">coaX</name>
    <name evidence="17" type="ORF">Dpep_0078</name>
</gene>
<keyword evidence="18" id="KW-1185">Reference proteome</keyword>
<dbReference type="AlphaFoldDB" id="D2Z2F4"/>
<evidence type="ECO:0000256" key="9">
    <source>
        <dbReference type="ARBA" id="ARBA00022741"/>
    </source>
</evidence>
<evidence type="ECO:0000256" key="14">
    <source>
        <dbReference type="ARBA" id="ARBA00038036"/>
    </source>
</evidence>
<evidence type="ECO:0000256" key="2">
    <source>
        <dbReference type="ARBA" id="ARBA00001958"/>
    </source>
</evidence>
<evidence type="ECO:0000256" key="3">
    <source>
        <dbReference type="ARBA" id="ARBA00004496"/>
    </source>
</evidence>
<dbReference type="GO" id="GO:0046872">
    <property type="term" value="F:metal ion binding"/>
    <property type="evidence" value="ECO:0007669"/>
    <property type="project" value="UniProtKB-KW"/>
</dbReference>
<dbReference type="PANTHER" id="PTHR34265:SF1">
    <property type="entry name" value="TYPE III PANTOTHENATE KINASE"/>
    <property type="match status" value="1"/>
</dbReference>
<sequence length="253" mass="26839">MILVIDVGNTTTVIGVFEGNRLVRHWRLVSERKTSDEVGILLLNLLTLSSISPSDITGAAMSSVVPSLDLIIAEAVESYIGVRCIRVNADLDIGLSIAYENRWEVGADRLVNSVAGISKYGSPLIVVDFGTAITLDVISEDGAYLGGTISPGLVTSMDALFGKTSKLPQVALEAPGSVIGKNTRWAIQSGVVYGTAGSVDALVRRIWKQIGRESPVIATGGHSATVASVSETISSLEPWLTLEGLRLIYDRLT</sequence>
<dbReference type="Pfam" id="PF03309">
    <property type="entry name" value="Pan_kinase"/>
    <property type="match status" value="1"/>
</dbReference>
<protein>
    <recommendedName>
        <fullName evidence="15 16">Type III pantothenate kinase</fullName>
        <ecNumber evidence="6 16">2.7.1.33</ecNumber>
    </recommendedName>
    <alternativeName>
        <fullName evidence="16">PanK-III</fullName>
    </alternativeName>
    <alternativeName>
        <fullName evidence="16">Pantothenic acid kinase</fullName>
    </alternativeName>
</protein>
<comment type="cofactor">
    <cofactor evidence="2">
        <name>K(+)</name>
        <dbReference type="ChEBI" id="CHEBI:29103"/>
    </cofactor>
</comment>